<comment type="function">
    <text evidence="5">Catalyzes the transfer of a sulfur ion from a donor to cyanide or to other thiol compounds. Substrate preference is 3-mercaptopyruvate &gt; thiosulfate. Involved in embryo and seed development.</text>
</comment>
<dbReference type="SMART" id="SM00450">
    <property type="entry name" value="RHOD"/>
    <property type="match status" value="2"/>
</dbReference>
<dbReference type="PROSITE" id="PS00683">
    <property type="entry name" value="RHODANESE_2"/>
    <property type="match status" value="1"/>
</dbReference>
<evidence type="ECO:0000256" key="2">
    <source>
        <dbReference type="ARBA" id="ARBA00022737"/>
    </source>
</evidence>
<keyword evidence="2" id="KW-0677">Repeat</keyword>
<dbReference type="GO" id="GO:0004792">
    <property type="term" value="F:thiosulfate-cyanide sulfurtransferase activity"/>
    <property type="evidence" value="ECO:0007669"/>
    <property type="project" value="UniProtKB-EC"/>
</dbReference>
<dbReference type="GO" id="GO:0009793">
    <property type="term" value="P:embryo development ending in seed dormancy"/>
    <property type="evidence" value="ECO:0007669"/>
    <property type="project" value="UniProtKB-ARBA"/>
</dbReference>
<reference evidence="8" key="2">
    <citation type="submission" date="2023-06" db="EMBL/GenBank/DDBJ databases">
        <authorList>
            <person name="Ma L."/>
            <person name="Liu K.-W."/>
            <person name="Li Z."/>
            <person name="Hsiao Y.-Y."/>
            <person name="Qi Y."/>
            <person name="Fu T."/>
            <person name="Tang G."/>
            <person name="Zhang D."/>
            <person name="Sun W.-H."/>
            <person name="Liu D.-K."/>
            <person name="Li Y."/>
            <person name="Chen G.-Z."/>
            <person name="Liu X.-D."/>
            <person name="Liao X.-Y."/>
            <person name="Jiang Y.-T."/>
            <person name="Yu X."/>
            <person name="Hao Y."/>
            <person name="Huang J."/>
            <person name="Zhao X.-W."/>
            <person name="Ke S."/>
            <person name="Chen Y.-Y."/>
            <person name="Wu W.-L."/>
            <person name="Hsu J.-L."/>
            <person name="Lin Y.-F."/>
            <person name="Huang M.-D."/>
            <person name="Li C.-Y."/>
            <person name="Huang L."/>
            <person name="Wang Z.-W."/>
            <person name="Zhao X."/>
            <person name="Zhong W.-Y."/>
            <person name="Peng D.-H."/>
            <person name="Ahmad S."/>
            <person name="Lan S."/>
            <person name="Zhang J.-S."/>
            <person name="Tsai W.-C."/>
            <person name="Van De Peer Y."/>
            <person name="Liu Z.-J."/>
        </authorList>
    </citation>
    <scope>NUCLEOTIDE SEQUENCE</scope>
    <source>
        <strain evidence="8">CP</strain>
        <tissue evidence="8">Leaves</tissue>
    </source>
</reference>
<protein>
    <recommendedName>
        <fullName evidence="6">Sulfurtransferase</fullName>
    </recommendedName>
</protein>
<dbReference type="Pfam" id="PF00581">
    <property type="entry name" value="Rhodanese"/>
    <property type="match status" value="2"/>
</dbReference>
<dbReference type="PANTHER" id="PTHR11364:SF27">
    <property type="entry name" value="SULFURTRANSFERASE"/>
    <property type="match status" value="1"/>
</dbReference>
<dbReference type="InterPro" id="IPR001763">
    <property type="entry name" value="Rhodanese-like_dom"/>
</dbReference>
<gene>
    <name evidence="8" type="ORF">QJS10_CPA01g00688</name>
</gene>
<dbReference type="GO" id="GO:0016784">
    <property type="term" value="F:3-mercaptopyruvate sulfurtransferase activity"/>
    <property type="evidence" value="ECO:0007669"/>
    <property type="project" value="UniProtKB-EC"/>
</dbReference>
<dbReference type="FunFam" id="3.40.250.10:FF:000019">
    <property type="entry name" value="Sulfurtransferase"/>
    <property type="match status" value="1"/>
</dbReference>
<dbReference type="AlphaFoldDB" id="A0AAV9FUA1"/>
<name>A0AAV9FUA1_ACOCL</name>
<organism evidence="8 9">
    <name type="scientific">Acorus calamus</name>
    <name type="common">Sweet flag</name>
    <dbReference type="NCBI Taxonomy" id="4465"/>
    <lineage>
        <taxon>Eukaryota</taxon>
        <taxon>Viridiplantae</taxon>
        <taxon>Streptophyta</taxon>
        <taxon>Embryophyta</taxon>
        <taxon>Tracheophyta</taxon>
        <taxon>Spermatophyta</taxon>
        <taxon>Magnoliopsida</taxon>
        <taxon>Liliopsida</taxon>
        <taxon>Acoraceae</taxon>
        <taxon>Acorus</taxon>
    </lineage>
</organism>
<dbReference type="PROSITE" id="PS50206">
    <property type="entry name" value="RHODANESE_3"/>
    <property type="match status" value="2"/>
</dbReference>
<evidence type="ECO:0000313" key="9">
    <source>
        <dbReference type="Proteomes" id="UP001180020"/>
    </source>
</evidence>
<comment type="caution">
    <text evidence="8">The sequence shown here is derived from an EMBL/GenBank/DDBJ whole genome shotgun (WGS) entry which is preliminary data.</text>
</comment>
<dbReference type="CDD" id="cd01448">
    <property type="entry name" value="TST_Repeat_1"/>
    <property type="match status" value="1"/>
</dbReference>
<dbReference type="PROSITE" id="PS00380">
    <property type="entry name" value="RHODANESE_1"/>
    <property type="match status" value="1"/>
</dbReference>
<reference evidence="8" key="1">
    <citation type="journal article" date="2023" name="Nat. Commun.">
        <title>Diploid and tetraploid genomes of Acorus and the evolution of monocots.</title>
        <authorList>
            <person name="Ma L."/>
            <person name="Liu K.W."/>
            <person name="Li Z."/>
            <person name="Hsiao Y.Y."/>
            <person name="Qi Y."/>
            <person name="Fu T."/>
            <person name="Tang G.D."/>
            <person name="Zhang D."/>
            <person name="Sun W.H."/>
            <person name="Liu D.K."/>
            <person name="Li Y."/>
            <person name="Chen G.Z."/>
            <person name="Liu X.D."/>
            <person name="Liao X.Y."/>
            <person name="Jiang Y.T."/>
            <person name="Yu X."/>
            <person name="Hao Y."/>
            <person name="Huang J."/>
            <person name="Zhao X.W."/>
            <person name="Ke S."/>
            <person name="Chen Y.Y."/>
            <person name="Wu W.L."/>
            <person name="Hsu J.L."/>
            <person name="Lin Y.F."/>
            <person name="Huang M.D."/>
            <person name="Li C.Y."/>
            <person name="Huang L."/>
            <person name="Wang Z.W."/>
            <person name="Zhao X."/>
            <person name="Zhong W.Y."/>
            <person name="Peng D.H."/>
            <person name="Ahmad S."/>
            <person name="Lan S."/>
            <person name="Zhang J.S."/>
            <person name="Tsai W.C."/>
            <person name="Van de Peer Y."/>
            <person name="Liu Z.J."/>
        </authorList>
    </citation>
    <scope>NUCLEOTIDE SEQUENCE</scope>
    <source>
        <strain evidence="8">CP</strain>
    </source>
</reference>
<dbReference type="InterPro" id="IPR036873">
    <property type="entry name" value="Rhodanese-like_dom_sf"/>
</dbReference>
<dbReference type="EMBL" id="JAUJYO010000001">
    <property type="protein sequence ID" value="KAK1326753.1"/>
    <property type="molecule type" value="Genomic_DNA"/>
</dbReference>
<dbReference type="Gene3D" id="3.40.250.10">
    <property type="entry name" value="Rhodanese-like domain"/>
    <property type="match status" value="2"/>
</dbReference>
<dbReference type="InterPro" id="IPR045078">
    <property type="entry name" value="TST/MPST-like"/>
</dbReference>
<evidence type="ECO:0000256" key="1">
    <source>
        <dbReference type="ARBA" id="ARBA00022679"/>
    </source>
</evidence>
<dbReference type="InterPro" id="IPR001307">
    <property type="entry name" value="Thiosulphate_STrfase_CS"/>
</dbReference>
<comment type="catalytic activity">
    <reaction evidence="3">
        <text>thiosulfate + hydrogen cyanide = thiocyanate + sulfite + 2 H(+)</text>
        <dbReference type="Rhea" id="RHEA:16881"/>
        <dbReference type="ChEBI" id="CHEBI:15378"/>
        <dbReference type="ChEBI" id="CHEBI:17359"/>
        <dbReference type="ChEBI" id="CHEBI:18022"/>
        <dbReference type="ChEBI" id="CHEBI:18407"/>
        <dbReference type="ChEBI" id="CHEBI:33542"/>
        <dbReference type="EC" id="2.8.1.1"/>
    </reaction>
</comment>
<dbReference type="CDD" id="cd01449">
    <property type="entry name" value="TST_Repeat_2"/>
    <property type="match status" value="1"/>
</dbReference>
<dbReference type="SUPFAM" id="SSF52821">
    <property type="entry name" value="Rhodanese/Cell cycle control phosphatase"/>
    <property type="match status" value="2"/>
</dbReference>
<dbReference type="FunFam" id="3.40.250.10:FF:000001">
    <property type="entry name" value="Sulfurtransferase"/>
    <property type="match status" value="1"/>
</dbReference>
<evidence type="ECO:0000256" key="3">
    <source>
        <dbReference type="ARBA" id="ARBA00047549"/>
    </source>
</evidence>
<comment type="catalytic activity">
    <reaction evidence="4">
        <text>2-oxo-3-sulfanylpropanoate + [thioredoxin]-dithiol = [thioredoxin]-disulfide + hydrogen sulfide + pyruvate + H(+)</text>
        <dbReference type="Rhea" id="RHEA:21740"/>
        <dbReference type="Rhea" id="RHEA-COMP:10698"/>
        <dbReference type="Rhea" id="RHEA-COMP:10700"/>
        <dbReference type="ChEBI" id="CHEBI:15361"/>
        <dbReference type="ChEBI" id="CHEBI:15378"/>
        <dbReference type="ChEBI" id="CHEBI:29919"/>
        <dbReference type="ChEBI" id="CHEBI:29950"/>
        <dbReference type="ChEBI" id="CHEBI:50058"/>
        <dbReference type="ChEBI" id="CHEBI:57678"/>
        <dbReference type="EC" id="2.8.1.2"/>
    </reaction>
</comment>
<feature type="domain" description="Rhodanese" evidence="7">
    <location>
        <begin position="260"/>
        <end position="374"/>
    </location>
</feature>
<keyword evidence="9" id="KW-1185">Reference proteome</keyword>
<evidence type="ECO:0000256" key="5">
    <source>
        <dbReference type="ARBA" id="ARBA00054064"/>
    </source>
</evidence>
<feature type="domain" description="Rhodanese" evidence="7">
    <location>
        <begin position="93"/>
        <end position="210"/>
    </location>
</feature>
<evidence type="ECO:0000256" key="6">
    <source>
        <dbReference type="RuleBase" id="RU000507"/>
    </source>
</evidence>
<dbReference type="GO" id="GO:0005739">
    <property type="term" value="C:mitochondrion"/>
    <property type="evidence" value="ECO:0007669"/>
    <property type="project" value="TreeGrafter"/>
</dbReference>
<evidence type="ECO:0000313" key="8">
    <source>
        <dbReference type="EMBL" id="KAK1326753.1"/>
    </source>
</evidence>
<sequence length="382" mass="41589">MASALLARTLAGLRTVRSSPISHAKISLTRNSIFNSKRSFIHNYLRSLSFTTSSSVRCAATDPSSGTTSTSAMQSATTNEPVVSAEWLHAHLREPDVKVLDASWYMPNEKRNPLQEYQVAHIPGALYFDVDGISDPSTNLPHMLPSEEAFSAAVSALGIENRDGVIVYDGKGIFSAARVWWMFRVFGHDKIWVLDGGLPQWRASGFDVESSASSDSILKASAACEAIEKVYKGQTVPTTFMARLQPHLIWKLEQVNQNIENKTHQHIDARAKGRFDGTAPEPRKGLKSGHIPGSKCIPFTQMLDSSQTLLPTAELHKTFAEGGISLDQPIIASCGTGVTACILAMGLHRVGKVDVPIYDGSWTEWAQTDAPVITASPSENIQ</sequence>
<keyword evidence="1 6" id="KW-0808">Transferase</keyword>
<evidence type="ECO:0000256" key="4">
    <source>
        <dbReference type="ARBA" id="ARBA00050501"/>
    </source>
</evidence>
<accession>A0AAV9FUA1</accession>
<dbReference type="PANTHER" id="PTHR11364">
    <property type="entry name" value="THIOSULFATE SULFERTANSFERASE"/>
    <property type="match status" value="1"/>
</dbReference>
<dbReference type="Proteomes" id="UP001180020">
    <property type="component" value="Unassembled WGS sequence"/>
</dbReference>
<evidence type="ECO:0000259" key="7">
    <source>
        <dbReference type="PROSITE" id="PS50206"/>
    </source>
</evidence>
<proteinExistence type="predicted"/>